<name>A0ACD3SPQ4_9BURK</name>
<dbReference type="EMBL" id="AKCV02000015">
    <property type="protein sequence ID" value="TMS58161.1"/>
    <property type="molecule type" value="Genomic_DNA"/>
</dbReference>
<accession>A0ACD3SPQ4</accession>
<keyword evidence="2" id="KW-1185">Reference proteome</keyword>
<proteinExistence type="predicted"/>
<protein>
    <submittedName>
        <fullName evidence="1">Tripartite tricarboxylate transporter substrate binding protein</fullName>
    </submittedName>
</protein>
<comment type="caution">
    <text evidence="1">The sequence shown here is derived from an EMBL/GenBank/DDBJ whole genome shotgun (WGS) entry which is preliminary data.</text>
</comment>
<gene>
    <name evidence="1" type="ORF">MW7_005225</name>
</gene>
<sequence>MQPDVQVSRKSRFSVVVRGIALTLAMTLGAATPAFAQYPDKPVTLIVPYPPGGGTDVIARIVQDKLRAQLGQPIIIENRGGAAGVIGTELAAKAQPDGYTVLFTLSSHTINPAIYKKLRFNTEKDFDPVSMVASLPQILVAHPSLPANNVKELIAMAKAKPDSLSYASVGNGSPGHIAGEMFKLKTGTQMTHVPYKGGGPAVSDVLGNQVPLLWVSIPAAAQFVKQGKLKALAVSTVKRSALFPDVPTVQESGIADFEVDSWYAMFVPANTPKPVVERLQKAIAEVVKQPDIKEKLLAQGAEAVGSDSAGLGAVVKRELPKWAKLVNDAKITTE</sequence>
<reference evidence="1" key="1">
    <citation type="submission" date="2019-05" db="EMBL/GenBank/DDBJ databases">
        <title>Revised genome assembly of Burkholderiaceae (previously Ralstonia) sp. PBA.</title>
        <authorList>
            <person name="Gan H.M."/>
        </authorList>
    </citation>
    <scope>NUCLEOTIDE SEQUENCE</scope>
    <source>
        <strain evidence="1">PBA</strain>
    </source>
</reference>
<organism evidence="1 2">
    <name type="scientific">Imbroritus primus</name>
    <dbReference type="NCBI Taxonomy" id="3058603"/>
    <lineage>
        <taxon>Bacteria</taxon>
        <taxon>Pseudomonadati</taxon>
        <taxon>Pseudomonadota</taxon>
        <taxon>Betaproteobacteria</taxon>
        <taxon>Burkholderiales</taxon>
        <taxon>Burkholderiaceae</taxon>
        <taxon>Imbroritus</taxon>
    </lineage>
</organism>
<dbReference type="Proteomes" id="UP000004277">
    <property type="component" value="Unassembled WGS sequence"/>
</dbReference>
<evidence type="ECO:0000313" key="2">
    <source>
        <dbReference type="Proteomes" id="UP000004277"/>
    </source>
</evidence>
<evidence type="ECO:0000313" key="1">
    <source>
        <dbReference type="EMBL" id="TMS58161.1"/>
    </source>
</evidence>